<dbReference type="EMBL" id="BAAAUX010000001">
    <property type="protein sequence ID" value="GAA2774185.1"/>
    <property type="molecule type" value="Genomic_DNA"/>
</dbReference>
<accession>A0ABN3V1F7</accession>
<reference evidence="1 2" key="1">
    <citation type="journal article" date="2019" name="Int. J. Syst. Evol. Microbiol.">
        <title>The Global Catalogue of Microorganisms (GCM) 10K type strain sequencing project: providing services to taxonomists for standard genome sequencing and annotation.</title>
        <authorList>
            <consortium name="The Broad Institute Genomics Platform"/>
            <consortium name="The Broad Institute Genome Sequencing Center for Infectious Disease"/>
            <person name="Wu L."/>
            <person name="Ma J."/>
        </authorList>
    </citation>
    <scope>NUCLEOTIDE SEQUENCE [LARGE SCALE GENOMIC DNA]</scope>
    <source>
        <strain evidence="1 2">JCM 9383</strain>
    </source>
</reference>
<organism evidence="1 2">
    <name type="scientific">Saccharopolyspora taberi</name>
    <dbReference type="NCBI Taxonomy" id="60895"/>
    <lineage>
        <taxon>Bacteria</taxon>
        <taxon>Bacillati</taxon>
        <taxon>Actinomycetota</taxon>
        <taxon>Actinomycetes</taxon>
        <taxon>Pseudonocardiales</taxon>
        <taxon>Pseudonocardiaceae</taxon>
        <taxon>Saccharopolyspora</taxon>
    </lineage>
</organism>
<dbReference type="Proteomes" id="UP001500979">
    <property type="component" value="Unassembled WGS sequence"/>
</dbReference>
<keyword evidence="2" id="KW-1185">Reference proteome</keyword>
<name>A0ABN3V1F7_9PSEU</name>
<dbReference type="RefSeq" id="WP_344677436.1">
    <property type="nucleotide sequence ID" value="NZ_BAAAUX010000001.1"/>
</dbReference>
<evidence type="ECO:0000313" key="1">
    <source>
        <dbReference type="EMBL" id="GAA2774185.1"/>
    </source>
</evidence>
<gene>
    <name evidence="1" type="ORF">GCM10010470_02560</name>
</gene>
<protein>
    <submittedName>
        <fullName evidence="1">Uncharacterized protein</fullName>
    </submittedName>
</protein>
<evidence type="ECO:0000313" key="2">
    <source>
        <dbReference type="Proteomes" id="UP001500979"/>
    </source>
</evidence>
<sequence>MPELITFTIPADSAPEPGEVVSIEQDGYLLLVENTHPPVERADDAEPPATDKIVKYVPVDITARSSVVRHAAAVYQRRQKTRVNPYTLCDRSGGRKVDRRLDHEPLTNVTCAQCRKVLIDEGLLN</sequence>
<comment type="caution">
    <text evidence="1">The sequence shown here is derived from an EMBL/GenBank/DDBJ whole genome shotgun (WGS) entry which is preliminary data.</text>
</comment>
<proteinExistence type="predicted"/>